<evidence type="ECO:0000313" key="1">
    <source>
        <dbReference type="EMBL" id="NSL85748.1"/>
    </source>
</evidence>
<dbReference type="Proteomes" id="UP000281028">
    <property type="component" value="Unassembled WGS sequence"/>
</dbReference>
<protein>
    <submittedName>
        <fullName evidence="1">Uncharacterized protein</fullName>
    </submittedName>
</protein>
<dbReference type="OrthoDB" id="1274006at2"/>
<dbReference type="AlphaFoldDB" id="A0A3S1B3K7"/>
<organism evidence="1 2">
    <name type="scientific">Chitinophaga solisilvae</name>
    <dbReference type="NCBI Taxonomy" id="1233460"/>
    <lineage>
        <taxon>Bacteria</taxon>
        <taxon>Pseudomonadati</taxon>
        <taxon>Bacteroidota</taxon>
        <taxon>Chitinophagia</taxon>
        <taxon>Chitinophagales</taxon>
        <taxon>Chitinophagaceae</taxon>
        <taxon>Chitinophaga</taxon>
    </lineage>
</organism>
<reference evidence="1" key="1">
    <citation type="submission" date="2020-05" db="EMBL/GenBank/DDBJ databases">
        <title>Chitinophaga laudate sp. nov., isolated from a tropical peat swamp.</title>
        <authorList>
            <person name="Goh C.B.S."/>
            <person name="Lee M.S."/>
            <person name="Parimannan S."/>
            <person name="Pasbakhsh P."/>
            <person name="Yule C.M."/>
            <person name="Rajandas H."/>
            <person name="Loke S."/>
            <person name="Croft L."/>
            <person name="Tan J.B.L."/>
        </authorList>
    </citation>
    <scope>NUCLEOTIDE SEQUENCE</scope>
    <source>
        <strain evidence="1">Mgbs1</strain>
    </source>
</reference>
<name>A0A3S1B3K7_9BACT</name>
<keyword evidence="2" id="KW-1185">Reference proteome</keyword>
<dbReference type="EMBL" id="RIAR02000001">
    <property type="protein sequence ID" value="NSL85748.1"/>
    <property type="molecule type" value="Genomic_DNA"/>
</dbReference>
<evidence type="ECO:0000313" key="2">
    <source>
        <dbReference type="Proteomes" id="UP000281028"/>
    </source>
</evidence>
<gene>
    <name evidence="1" type="ORF">ECE50_002825</name>
</gene>
<sequence>MKGYALLLLFFVSFSAYAQQTINNYKYVMVPERFSFSKEDNQYNLNSVAQSLLEEKGFSVYSDKTAIPKEIADNRCNALVAEITQKKNLFVTNLTLILKDCQGNIVFKSKEGKSREKEFAASYNLALRDAFTSLNDVPYSYTGPVRATAAVDSTPAAITTAAATPVTVTTATPVYPVTVPAAVTDTKQAAGTLYAQATANGYQLIDTSPKIVLTLFKTSAQDYFIANNGAAHGIVLKVNGEWQFEYYKDNKLVAEKLQIKF</sequence>
<comment type="caution">
    <text evidence="1">The sequence shown here is derived from an EMBL/GenBank/DDBJ whole genome shotgun (WGS) entry which is preliminary data.</text>
</comment>
<proteinExistence type="predicted"/>
<accession>A0A3S1B3K7</accession>